<evidence type="ECO:0000313" key="3">
    <source>
        <dbReference type="Proteomes" id="UP000005090"/>
    </source>
</evidence>
<keyword evidence="3" id="KW-1185">Reference proteome</keyword>
<gene>
    <name evidence="2" type="ORF">Metal_3541</name>
</gene>
<dbReference type="AlphaFoldDB" id="H8GGA9"/>
<proteinExistence type="predicted"/>
<evidence type="ECO:0000313" key="2">
    <source>
        <dbReference type="EMBL" id="EIC31189.1"/>
    </source>
</evidence>
<protein>
    <submittedName>
        <fullName evidence="2">Uncharacterized protein</fullName>
    </submittedName>
</protein>
<dbReference type="EMBL" id="CM001475">
    <property type="protein sequence ID" value="EIC31189.1"/>
    <property type="molecule type" value="Genomic_DNA"/>
</dbReference>
<evidence type="ECO:0000256" key="1">
    <source>
        <dbReference type="SAM" id="Coils"/>
    </source>
</evidence>
<sequence>MNVLNELYQNRVDQLQSSLENAESVLDLTLKGESFLQDIISSKGDYGKELTARETRLTSYYFNAFLSGVALASKVDLSQVAPDGSPGNQAIDVKPERLHAMDFAPAAASVLGTLLIPGGIMLAALGGFTLGGFTTVVTKQTKDHSYHGPVESTVSITPAKLSLNPEKVLAAFDLAVKNFDRLNNEIEDIRNEALNENLQRQVNLEDVPNILPFLHELLTYQNDPSVPGDLQKYLESIQRILRGYKIEVIQYESGKNEALFERQLAYGENIAEPMMLKPALVKEDKLLVSGLLLYPEPA</sequence>
<reference evidence="2 3" key="1">
    <citation type="journal article" date="2013" name="Genome Announc.">
        <title>Genome Sequence of the Obligate Gammaproteobacterial Methanotroph Methylomicrobium album Strain BG8.</title>
        <authorList>
            <person name="Kits K.D."/>
            <person name="Kalyuzhnaya M.G."/>
            <person name="Klotz M.G."/>
            <person name="Jetten M.S."/>
            <person name="Op den Camp H.J."/>
            <person name="Vuilleumier S."/>
            <person name="Bringel F."/>
            <person name="Dispirito A.A."/>
            <person name="Murrell J.C."/>
            <person name="Bruce D."/>
            <person name="Cheng J.F."/>
            <person name="Copeland A."/>
            <person name="Goodwin L."/>
            <person name="Hauser L."/>
            <person name="Lajus A."/>
            <person name="Land M.L."/>
            <person name="Lapidus A."/>
            <person name="Lucas S."/>
            <person name="Medigue C."/>
            <person name="Pitluck S."/>
            <person name="Woyke T."/>
            <person name="Zeytun A."/>
            <person name="Stein L.Y."/>
        </authorList>
    </citation>
    <scope>NUCLEOTIDE SEQUENCE [LARGE SCALE GENOMIC DNA]</scope>
    <source>
        <strain evidence="2 3">BG8</strain>
    </source>
</reference>
<dbReference type="STRING" id="686340.Metal_3541"/>
<keyword evidence="1" id="KW-0175">Coiled coil</keyword>
<feature type="coiled-coil region" evidence="1">
    <location>
        <begin position="172"/>
        <end position="199"/>
    </location>
</feature>
<name>H8GGA9_METAL</name>
<dbReference type="RefSeq" id="WP_005374370.1">
    <property type="nucleotide sequence ID" value="NZ_CM001475.1"/>
</dbReference>
<accession>H8GGA9</accession>
<dbReference type="HOGENOM" id="CLU_933204_0_0_6"/>
<organism evidence="2 3">
    <name type="scientific">Methylomicrobium album BG8</name>
    <dbReference type="NCBI Taxonomy" id="686340"/>
    <lineage>
        <taxon>Bacteria</taxon>
        <taxon>Pseudomonadati</taxon>
        <taxon>Pseudomonadota</taxon>
        <taxon>Gammaproteobacteria</taxon>
        <taxon>Methylococcales</taxon>
        <taxon>Methylococcaceae</taxon>
        <taxon>Methylomicrobium</taxon>
    </lineage>
</organism>
<dbReference type="Proteomes" id="UP000005090">
    <property type="component" value="Chromosome"/>
</dbReference>